<dbReference type="Gene3D" id="1.10.10.10">
    <property type="entry name" value="Winged helix-like DNA-binding domain superfamily/Winged helix DNA-binding domain"/>
    <property type="match status" value="1"/>
</dbReference>
<dbReference type="InterPro" id="IPR039425">
    <property type="entry name" value="RNA_pol_sigma-70-like"/>
</dbReference>
<evidence type="ECO:0000256" key="1">
    <source>
        <dbReference type="ARBA" id="ARBA00010641"/>
    </source>
</evidence>
<feature type="domain" description="RNA polymerase sigma factor 70 region 4 type 2" evidence="9">
    <location>
        <begin position="114"/>
        <end position="165"/>
    </location>
</feature>
<protein>
    <recommendedName>
        <fullName evidence="7">RNA polymerase sigma factor</fullName>
    </recommendedName>
</protein>
<evidence type="ECO:0000259" key="8">
    <source>
        <dbReference type="Pfam" id="PF04542"/>
    </source>
</evidence>
<dbReference type="InterPro" id="IPR032710">
    <property type="entry name" value="NTF2-like_dom_sf"/>
</dbReference>
<dbReference type="InterPro" id="IPR013324">
    <property type="entry name" value="RNA_pol_sigma_r3/r4-like"/>
</dbReference>
<keyword evidence="3 7" id="KW-0805">Transcription regulation</keyword>
<dbReference type="SUPFAM" id="SSF88946">
    <property type="entry name" value="Sigma2 domain of RNA polymerase sigma factors"/>
    <property type="match status" value="1"/>
</dbReference>
<keyword evidence="11" id="KW-1185">Reference proteome</keyword>
<comment type="subunit">
    <text evidence="2">Interacts transiently with the RNA polymerase catalytic core formed by RpoA, RpoB, RpoC and RpoZ (2 alpha, 1 beta, 1 beta' and 1 omega subunit) to form the RNA polymerase holoenzyme that can initiate transcription.</text>
</comment>
<dbReference type="InterPro" id="IPR013325">
    <property type="entry name" value="RNA_pol_sigma_r2"/>
</dbReference>
<dbReference type="RefSeq" id="WP_394835688.1">
    <property type="nucleotide sequence ID" value="NZ_CP089929.1"/>
</dbReference>
<comment type="similarity">
    <text evidence="1 7">Belongs to the sigma-70 factor family. ECF subfamily.</text>
</comment>
<dbReference type="PANTHER" id="PTHR43133">
    <property type="entry name" value="RNA POLYMERASE ECF-TYPE SIGMA FACTO"/>
    <property type="match status" value="1"/>
</dbReference>
<evidence type="ECO:0000259" key="9">
    <source>
        <dbReference type="Pfam" id="PF08281"/>
    </source>
</evidence>
<evidence type="ECO:0000313" key="10">
    <source>
        <dbReference type="EMBL" id="WXB06038.1"/>
    </source>
</evidence>
<keyword evidence="5 7" id="KW-0238">DNA-binding</keyword>
<reference evidence="10" key="1">
    <citation type="submission" date="2021-12" db="EMBL/GenBank/DDBJ databases">
        <title>Discovery of the Pendulisporaceae a myxobacterial family with distinct sporulation behavior and unique specialized metabolism.</title>
        <authorList>
            <person name="Garcia R."/>
            <person name="Popoff A."/>
            <person name="Bader C.D."/>
            <person name="Loehr J."/>
            <person name="Walesch S."/>
            <person name="Walt C."/>
            <person name="Boldt J."/>
            <person name="Bunk B."/>
            <person name="Haeckl F.J.F.P.J."/>
            <person name="Gunesch A.P."/>
            <person name="Birkelbach J."/>
            <person name="Nuebel U."/>
            <person name="Pietschmann T."/>
            <person name="Bach T."/>
            <person name="Mueller R."/>
        </authorList>
    </citation>
    <scope>NUCLEOTIDE SEQUENCE</scope>
    <source>
        <strain evidence="10">MSr11367</strain>
    </source>
</reference>
<evidence type="ECO:0000256" key="2">
    <source>
        <dbReference type="ARBA" id="ARBA00011344"/>
    </source>
</evidence>
<evidence type="ECO:0000256" key="7">
    <source>
        <dbReference type="RuleBase" id="RU000716"/>
    </source>
</evidence>
<dbReference type="EMBL" id="CP089983">
    <property type="protein sequence ID" value="WXB06038.1"/>
    <property type="molecule type" value="Genomic_DNA"/>
</dbReference>
<evidence type="ECO:0000313" key="11">
    <source>
        <dbReference type="Proteomes" id="UP001374803"/>
    </source>
</evidence>
<evidence type="ECO:0000256" key="4">
    <source>
        <dbReference type="ARBA" id="ARBA00023082"/>
    </source>
</evidence>
<dbReference type="Gene3D" id="1.10.1740.10">
    <property type="match status" value="1"/>
</dbReference>
<accession>A0ABZ2L523</accession>
<dbReference type="Gene3D" id="3.10.450.50">
    <property type="match status" value="1"/>
</dbReference>
<dbReference type="Pfam" id="PF04542">
    <property type="entry name" value="Sigma70_r2"/>
    <property type="match status" value="1"/>
</dbReference>
<dbReference type="Pfam" id="PF08281">
    <property type="entry name" value="Sigma70_r4_2"/>
    <property type="match status" value="1"/>
</dbReference>
<dbReference type="InterPro" id="IPR036388">
    <property type="entry name" value="WH-like_DNA-bd_sf"/>
</dbReference>
<evidence type="ECO:0000256" key="3">
    <source>
        <dbReference type="ARBA" id="ARBA00023015"/>
    </source>
</evidence>
<dbReference type="NCBIfam" id="TIGR02937">
    <property type="entry name" value="sigma70-ECF"/>
    <property type="match status" value="1"/>
</dbReference>
<dbReference type="InterPro" id="IPR013249">
    <property type="entry name" value="RNA_pol_sigma70_r4_t2"/>
</dbReference>
<dbReference type="Proteomes" id="UP001374803">
    <property type="component" value="Chromosome"/>
</dbReference>
<dbReference type="PANTHER" id="PTHR43133:SF8">
    <property type="entry name" value="RNA POLYMERASE SIGMA FACTOR HI_1459-RELATED"/>
    <property type="match status" value="1"/>
</dbReference>
<sequence length="331" mass="37266">MTIPSTESLSELSSTLKGSWHRFLDEYEPLRPELYRYCRYLTRSPWDAEDLAQDAMARAFATLGRMVEGPPNPRAWLFRVASNLWIDQVRRRRERLGVDVEPATSHEPRAAREAAGTLLVRLSPQERAAVVLKDVFELSLDEIAEALGTTPGTVKSALHRGRGKLVEPEPEAATSQAVPAALDAFCEAFNAHDLDRLTALLLDTTTIEVVGATTEYGAESARARILPGMLFGSRVMANPDPQGPCSPDWSFFRGVRPTLPRAELRMHRGEPLLLSWYEHDDGEAVRAITRLELDGDRVAHIRNYFYTPEFIADVCRELGIPFRSNGYRYWK</sequence>
<keyword evidence="6 7" id="KW-0804">Transcription</keyword>
<dbReference type="CDD" id="cd06171">
    <property type="entry name" value="Sigma70_r4"/>
    <property type="match status" value="1"/>
</dbReference>
<organism evidence="10 11">
    <name type="scientific">Pendulispora rubella</name>
    <dbReference type="NCBI Taxonomy" id="2741070"/>
    <lineage>
        <taxon>Bacteria</taxon>
        <taxon>Pseudomonadati</taxon>
        <taxon>Myxococcota</taxon>
        <taxon>Myxococcia</taxon>
        <taxon>Myxococcales</taxon>
        <taxon>Sorangiineae</taxon>
        <taxon>Pendulisporaceae</taxon>
        <taxon>Pendulispora</taxon>
    </lineage>
</organism>
<evidence type="ECO:0000256" key="5">
    <source>
        <dbReference type="ARBA" id="ARBA00023125"/>
    </source>
</evidence>
<gene>
    <name evidence="10" type="ORF">LVJ94_02005</name>
</gene>
<dbReference type="InterPro" id="IPR007627">
    <property type="entry name" value="RNA_pol_sigma70_r2"/>
</dbReference>
<dbReference type="InterPro" id="IPR014284">
    <property type="entry name" value="RNA_pol_sigma-70_dom"/>
</dbReference>
<dbReference type="PROSITE" id="PS01063">
    <property type="entry name" value="SIGMA70_ECF"/>
    <property type="match status" value="1"/>
</dbReference>
<name>A0ABZ2L523_9BACT</name>
<evidence type="ECO:0000256" key="6">
    <source>
        <dbReference type="ARBA" id="ARBA00023163"/>
    </source>
</evidence>
<dbReference type="SUPFAM" id="SSF88659">
    <property type="entry name" value="Sigma3 and sigma4 domains of RNA polymerase sigma factors"/>
    <property type="match status" value="1"/>
</dbReference>
<proteinExistence type="inferred from homology"/>
<feature type="domain" description="RNA polymerase sigma-70 region 2" evidence="8">
    <location>
        <begin position="27"/>
        <end position="93"/>
    </location>
</feature>
<keyword evidence="4 7" id="KW-0731">Sigma factor</keyword>
<dbReference type="SUPFAM" id="SSF54427">
    <property type="entry name" value="NTF2-like"/>
    <property type="match status" value="1"/>
</dbReference>
<dbReference type="InterPro" id="IPR000838">
    <property type="entry name" value="RNA_pol_sigma70_ECF_CS"/>
</dbReference>